<keyword evidence="1" id="KW-1133">Transmembrane helix</keyword>
<name>A0A9Q8LAQ3_PASFU</name>
<keyword evidence="1" id="KW-0472">Membrane</keyword>
<feature type="transmembrane region" description="Helical" evidence="1">
    <location>
        <begin position="238"/>
        <end position="257"/>
    </location>
</feature>
<sequence>MNYTAIRLNDTHLPYSCQATGYKVRCGLFEIQDQPSAAIGRYETINVNVGRYEVTSEEMSRDCTGHYTWKTCSFRSAIAESDMLTYNDTLVKVDTRSPRALKTADNSERAASEVNATVSLTIGGIGLLASMNLYTAIGMWEPGSDFPHTDNVNTWQTSLIQNADDFHARKDCAPKWKDLMDDITATLNELMFRTSVEAARSMAAGDLLERLDAGFQTEYQVDGLRIDAQPVFQTRWPFYWAAASVQVLCVLLVLITYRHYWLLGRTMSLSPLEIARPSMRQSWTRCSGRGPATLWMISARPGSSIALA</sequence>
<organism evidence="2 3">
    <name type="scientific">Passalora fulva</name>
    <name type="common">Tomato leaf mold</name>
    <name type="synonym">Cladosporium fulvum</name>
    <dbReference type="NCBI Taxonomy" id="5499"/>
    <lineage>
        <taxon>Eukaryota</taxon>
        <taxon>Fungi</taxon>
        <taxon>Dikarya</taxon>
        <taxon>Ascomycota</taxon>
        <taxon>Pezizomycotina</taxon>
        <taxon>Dothideomycetes</taxon>
        <taxon>Dothideomycetidae</taxon>
        <taxon>Mycosphaerellales</taxon>
        <taxon>Mycosphaerellaceae</taxon>
        <taxon>Fulvia</taxon>
    </lineage>
</organism>
<keyword evidence="3" id="KW-1185">Reference proteome</keyword>
<dbReference type="PANTHER" id="PTHR37576">
    <property type="entry name" value="DEFECT AT LOW TEMPERATURE PROTEIN 1"/>
    <property type="match status" value="1"/>
</dbReference>
<reference evidence="2" key="2">
    <citation type="journal article" date="2022" name="Microb. Genom.">
        <title>A chromosome-scale genome assembly of the tomato pathogen Cladosporium fulvum reveals a compartmentalized genome architecture and the presence of a dispensable chromosome.</title>
        <authorList>
            <person name="Zaccaron A.Z."/>
            <person name="Chen L.H."/>
            <person name="Samaras A."/>
            <person name="Stergiopoulos I."/>
        </authorList>
    </citation>
    <scope>NUCLEOTIDE SEQUENCE</scope>
    <source>
        <strain evidence="2">Race5_Kim</strain>
    </source>
</reference>
<proteinExistence type="predicted"/>
<dbReference type="OrthoDB" id="5357734at2759"/>
<evidence type="ECO:0000313" key="3">
    <source>
        <dbReference type="Proteomes" id="UP000756132"/>
    </source>
</evidence>
<keyword evidence="1" id="KW-0812">Transmembrane</keyword>
<dbReference type="GeneID" id="71982260"/>
<dbReference type="PANTHER" id="PTHR37576:SF2">
    <property type="entry name" value="DEFECT AT LOW TEMPERATURE PROTEIN 1"/>
    <property type="match status" value="1"/>
</dbReference>
<dbReference type="AlphaFoldDB" id="A0A9Q8LAQ3"/>
<accession>A0A9Q8LAQ3</accession>
<dbReference type="EMBL" id="CP090164">
    <property type="protein sequence ID" value="UJO13954.1"/>
    <property type="molecule type" value="Genomic_DNA"/>
</dbReference>
<evidence type="ECO:0000256" key="1">
    <source>
        <dbReference type="SAM" id="Phobius"/>
    </source>
</evidence>
<dbReference type="KEGG" id="ffu:CLAFUR5_02382"/>
<protein>
    <submittedName>
        <fullName evidence="2">Uncharacterized protein</fullName>
    </submittedName>
</protein>
<dbReference type="RefSeq" id="XP_047758320.1">
    <property type="nucleotide sequence ID" value="XM_047901530.1"/>
</dbReference>
<gene>
    <name evidence="2" type="ORF">CLAFUR5_02382</name>
</gene>
<evidence type="ECO:0000313" key="2">
    <source>
        <dbReference type="EMBL" id="UJO13954.1"/>
    </source>
</evidence>
<reference evidence="2" key="1">
    <citation type="submission" date="2021-12" db="EMBL/GenBank/DDBJ databases">
        <authorList>
            <person name="Zaccaron A."/>
            <person name="Stergiopoulos I."/>
        </authorList>
    </citation>
    <scope>NUCLEOTIDE SEQUENCE</scope>
    <source>
        <strain evidence="2">Race5_Kim</strain>
    </source>
</reference>
<dbReference type="Proteomes" id="UP000756132">
    <property type="component" value="Chromosome 2"/>
</dbReference>